<dbReference type="AlphaFoldDB" id="A0A9D7SBH9"/>
<reference evidence="2 3" key="1">
    <citation type="submission" date="2020-10" db="EMBL/GenBank/DDBJ databases">
        <title>Connecting structure to function with the recovery of over 1000 high-quality activated sludge metagenome-assembled genomes encoding full-length rRNA genes using long-read sequencing.</title>
        <authorList>
            <person name="Singleton C.M."/>
            <person name="Petriglieri F."/>
            <person name="Kristensen J.M."/>
            <person name="Kirkegaard R.H."/>
            <person name="Michaelsen T.Y."/>
            <person name="Andersen M.H."/>
            <person name="Karst S.M."/>
            <person name="Dueholm M.S."/>
            <person name="Nielsen P.H."/>
            <person name="Albertsen M."/>
        </authorList>
    </citation>
    <scope>NUCLEOTIDE SEQUENCE [LARGE SCALE GENOMIC DNA]</scope>
    <source>
        <strain evidence="2">Ribe_18-Q3-R11-54_BAT3C.373</strain>
    </source>
</reference>
<comment type="caution">
    <text evidence="2">The sequence shown here is derived from an EMBL/GenBank/DDBJ whole genome shotgun (WGS) entry which is preliminary data.</text>
</comment>
<evidence type="ECO:0000256" key="1">
    <source>
        <dbReference type="SAM" id="Phobius"/>
    </source>
</evidence>
<evidence type="ECO:0000313" key="3">
    <source>
        <dbReference type="Proteomes" id="UP000808349"/>
    </source>
</evidence>
<gene>
    <name evidence="2" type="ORF">IPO85_17875</name>
</gene>
<name>A0A9D7SBH9_9BACT</name>
<sequence>MDPSKESTFMEMPGNLTGRDLKGKEVILQTLGMMAVELEDPAGNRLNIAKDKTAELKIPIPASLDSKAKTTIPMWYYDATKGGWIEEGISTRVGQFYVANVAILHFGIGILVFLQSV</sequence>
<dbReference type="EMBL" id="JADKFW010000018">
    <property type="protein sequence ID" value="MBK9719343.1"/>
    <property type="molecule type" value="Genomic_DNA"/>
</dbReference>
<keyword evidence="1" id="KW-1133">Transmembrane helix</keyword>
<keyword evidence="1" id="KW-0812">Transmembrane</keyword>
<accession>A0A9D7SBH9</accession>
<proteinExistence type="predicted"/>
<dbReference type="Proteomes" id="UP000808349">
    <property type="component" value="Unassembled WGS sequence"/>
</dbReference>
<protein>
    <submittedName>
        <fullName evidence="2">Uncharacterized protein</fullName>
    </submittedName>
</protein>
<feature type="transmembrane region" description="Helical" evidence="1">
    <location>
        <begin position="96"/>
        <end position="114"/>
    </location>
</feature>
<evidence type="ECO:0000313" key="2">
    <source>
        <dbReference type="EMBL" id="MBK9719343.1"/>
    </source>
</evidence>
<organism evidence="2 3">
    <name type="scientific">Candidatus Defluviibacterium haderslevense</name>
    <dbReference type="NCBI Taxonomy" id="2981993"/>
    <lineage>
        <taxon>Bacteria</taxon>
        <taxon>Pseudomonadati</taxon>
        <taxon>Bacteroidota</taxon>
        <taxon>Saprospiria</taxon>
        <taxon>Saprospirales</taxon>
        <taxon>Saprospiraceae</taxon>
        <taxon>Candidatus Defluviibacterium</taxon>
    </lineage>
</organism>
<keyword evidence="1" id="KW-0472">Membrane</keyword>